<sequence length="161" mass="17516">MEAIEVRTSRDNEHTSQDDVRANYGEGRETRTAQSKYSLLSESKDSISAAEHARMAILAILQSYLHNLRNGNLTTGEELDPDVAAALEDLLSITADNVSGLCVLDRCGSDLGNSVELCELSDEAGVVQEIKRYSRALMESGGEIPDSVHDAAQSIICWTML</sequence>
<accession>A0A194WYF0</accession>
<name>A0A194WYF0_MOLSC</name>
<dbReference type="OrthoDB" id="3509817at2759"/>
<evidence type="ECO:0000256" key="1">
    <source>
        <dbReference type="SAM" id="MobiDB-lite"/>
    </source>
</evidence>
<dbReference type="GeneID" id="28823056"/>
<organism evidence="2 3">
    <name type="scientific">Mollisia scopiformis</name>
    <name type="common">Conifer needle endophyte fungus</name>
    <name type="synonym">Phialocephala scopiformis</name>
    <dbReference type="NCBI Taxonomy" id="149040"/>
    <lineage>
        <taxon>Eukaryota</taxon>
        <taxon>Fungi</taxon>
        <taxon>Dikarya</taxon>
        <taxon>Ascomycota</taxon>
        <taxon>Pezizomycotina</taxon>
        <taxon>Leotiomycetes</taxon>
        <taxon>Helotiales</taxon>
        <taxon>Mollisiaceae</taxon>
        <taxon>Mollisia</taxon>
    </lineage>
</organism>
<dbReference type="AlphaFoldDB" id="A0A194WYF0"/>
<feature type="compositionally biased region" description="Basic and acidic residues" evidence="1">
    <location>
        <begin position="1"/>
        <end position="31"/>
    </location>
</feature>
<dbReference type="Proteomes" id="UP000070700">
    <property type="component" value="Unassembled WGS sequence"/>
</dbReference>
<evidence type="ECO:0000313" key="3">
    <source>
        <dbReference type="Proteomes" id="UP000070700"/>
    </source>
</evidence>
<protein>
    <submittedName>
        <fullName evidence="2">Uncharacterized protein</fullName>
    </submittedName>
</protein>
<gene>
    <name evidence="2" type="ORF">LY89DRAFT_673069</name>
</gene>
<evidence type="ECO:0000313" key="2">
    <source>
        <dbReference type="EMBL" id="KUJ12965.1"/>
    </source>
</evidence>
<keyword evidence="3" id="KW-1185">Reference proteome</keyword>
<proteinExistence type="predicted"/>
<dbReference type="KEGG" id="psco:LY89DRAFT_673069"/>
<feature type="region of interest" description="Disordered" evidence="1">
    <location>
        <begin position="1"/>
        <end position="37"/>
    </location>
</feature>
<dbReference type="EMBL" id="KQ947423">
    <property type="protein sequence ID" value="KUJ12965.1"/>
    <property type="molecule type" value="Genomic_DNA"/>
</dbReference>
<reference evidence="2 3" key="1">
    <citation type="submission" date="2015-10" db="EMBL/GenBank/DDBJ databases">
        <title>Full genome of DAOMC 229536 Phialocephala scopiformis, a fungal endophyte of spruce producing the potent anti-insectan compound rugulosin.</title>
        <authorList>
            <consortium name="DOE Joint Genome Institute"/>
            <person name="Walker A.K."/>
            <person name="Frasz S.L."/>
            <person name="Seifert K.A."/>
            <person name="Miller J.D."/>
            <person name="Mondo S.J."/>
            <person name="Labutti K."/>
            <person name="Lipzen A."/>
            <person name="Dockter R."/>
            <person name="Kennedy M."/>
            <person name="Grigoriev I.V."/>
            <person name="Spatafora J.W."/>
        </authorList>
    </citation>
    <scope>NUCLEOTIDE SEQUENCE [LARGE SCALE GENOMIC DNA]</scope>
    <source>
        <strain evidence="2 3">CBS 120377</strain>
    </source>
</reference>
<dbReference type="InParanoid" id="A0A194WYF0"/>
<dbReference type="RefSeq" id="XP_018067320.1">
    <property type="nucleotide sequence ID" value="XM_018213330.1"/>
</dbReference>